<reference evidence="2 3" key="1">
    <citation type="submission" date="2016-10" db="EMBL/GenBank/DDBJ databases">
        <title>Genome sequence of Streptomyces sp. MUSC 1.</title>
        <authorList>
            <person name="Lee L.-H."/>
            <person name="Ser H.-L."/>
            <person name="Law J.W.-F."/>
        </authorList>
    </citation>
    <scope>NUCLEOTIDE SEQUENCE [LARGE SCALE GENOMIC DNA]</scope>
    <source>
        <strain evidence="2 3">MUSC 1</strain>
    </source>
</reference>
<name>A0A1S2NVG6_9ACTN</name>
<proteinExistence type="predicted"/>
<comment type="caution">
    <text evidence="2">The sequence shown here is derived from an EMBL/GenBank/DDBJ whole genome shotgun (WGS) entry which is preliminary data.</text>
</comment>
<gene>
    <name evidence="2" type="ORF">BIV23_44700</name>
</gene>
<dbReference type="EMBL" id="MLYO01000148">
    <property type="protein sequence ID" value="OIJ85156.1"/>
    <property type="molecule type" value="Genomic_DNA"/>
</dbReference>
<feature type="compositionally biased region" description="Polar residues" evidence="1">
    <location>
        <begin position="1"/>
        <end position="18"/>
    </location>
</feature>
<dbReference type="AlphaFoldDB" id="A0A1S2NVG6"/>
<organism evidence="2 3">
    <name type="scientific">Streptomyces monashensis</name>
    <dbReference type="NCBI Taxonomy" id="1678012"/>
    <lineage>
        <taxon>Bacteria</taxon>
        <taxon>Bacillati</taxon>
        <taxon>Actinomycetota</taxon>
        <taxon>Actinomycetes</taxon>
        <taxon>Kitasatosporales</taxon>
        <taxon>Streptomycetaceae</taxon>
        <taxon>Streptomyces</taxon>
    </lineage>
</organism>
<evidence type="ECO:0000313" key="2">
    <source>
        <dbReference type="EMBL" id="OIJ85156.1"/>
    </source>
</evidence>
<evidence type="ECO:0000313" key="3">
    <source>
        <dbReference type="Proteomes" id="UP000179642"/>
    </source>
</evidence>
<evidence type="ECO:0000256" key="1">
    <source>
        <dbReference type="SAM" id="MobiDB-lite"/>
    </source>
</evidence>
<sequence length="67" mass="6458">MPRSTTAGVAAQPSITSVSFSGSHGPGGGLTGDHGHDDNFAAGYSDGDGYALSVANGIFDGTVSGLS</sequence>
<accession>A0A1S2NVG6</accession>
<protein>
    <submittedName>
        <fullName evidence="2">Uncharacterized protein</fullName>
    </submittedName>
</protein>
<feature type="region of interest" description="Disordered" evidence="1">
    <location>
        <begin position="1"/>
        <end position="39"/>
    </location>
</feature>
<dbReference type="RefSeq" id="WP_071386729.1">
    <property type="nucleotide sequence ID" value="NZ_MLYO01000148.1"/>
</dbReference>
<dbReference type="Proteomes" id="UP000179642">
    <property type="component" value="Unassembled WGS sequence"/>
</dbReference>
<keyword evidence="3" id="KW-1185">Reference proteome</keyword>